<feature type="transmembrane region" description="Helical" evidence="4">
    <location>
        <begin position="236"/>
        <end position="255"/>
    </location>
</feature>
<dbReference type="InterPro" id="IPR036890">
    <property type="entry name" value="HATPase_C_sf"/>
</dbReference>
<dbReference type="InterPro" id="IPR004358">
    <property type="entry name" value="Sig_transdc_His_kin-like_C"/>
</dbReference>
<dbReference type="SUPFAM" id="SSF55874">
    <property type="entry name" value="ATPase domain of HSP90 chaperone/DNA topoisomerase II/histidine kinase"/>
    <property type="match status" value="1"/>
</dbReference>
<feature type="transmembrane region" description="Helical" evidence="4">
    <location>
        <begin position="62"/>
        <end position="87"/>
    </location>
</feature>
<feature type="transmembrane region" description="Helical" evidence="4">
    <location>
        <begin position="141"/>
        <end position="163"/>
    </location>
</feature>
<dbReference type="SUPFAM" id="SSF47384">
    <property type="entry name" value="Homodimeric domain of signal transducing histidine kinase"/>
    <property type="match status" value="1"/>
</dbReference>
<dbReference type="SMART" id="SM00387">
    <property type="entry name" value="HATPase_c"/>
    <property type="match status" value="1"/>
</dbReference>
<sequence>MEFFSIYSIPPLISAVMFLFIGIIVYKNNTKSHLNNTFFALCVTTFIWQFAMFLLFNTKDPAIAAILVKVAHIGIIFLPVFIYHFVINLTGLGKKTDIWFLRINYALAFLFEFLLFTDFFINGFYTYFWSFYPKAGMFHPLYLLFLSLTFLRIQFLFLSIFYGKNKLRGIGVHQMKYVFWAIIFYTFAASDFLLNYGIEFYPIGFLFILTFMSITAYAIIKHRFMDIKIVLRQSSVHILSFSVLSALAVFLSYFNNPTGKYFHLLNACAIVLLVILYPFVKKYFMRLANKYFFTSLYDNKKVISELSHRLRTTLELDYVYEYIFDTIDSAFHTEAFGFLTFNPENNSYEFKYKKGFFNNLPGSFKGDLKLHQHYTKKNKVIVSNELKNTDDHTFIEMSKKFNQLGIEILIPVSVKWKNIGLLVLGDKETKDMYTVGDIDLLETIASIGATAIENGFLYKNISEKNKKLEYLLEVKNDFLRIANHQLNTPLSIMRLAFSSVEEKSIPIKEGFLMAKEGLNRITNVIFQLWSVFDLEGGELNLKKDEIDLFKMFQEVIKEKNTTKQVIEKKLKINLNQPNEIKNFTVIADQQKIKNVISALIDNAIFYTKKGSITIDFDKQSSKNGDFLKTIITDTGVGISKEDQKNIFEKFFRGKSAVLLHPDGSGLGLYVAKNLIEASGGKFLLEKTSNETGSVFSFTLPTTIIEK</sequence>
<comment type="caution">
    <text evidence="6">The sequence shown here is derived from an EMBL/GenBank/DDBJ whole genome shotgun (WGS) entry which is preliminary data.</text>
</comment>
<proteinExistence type="predicted"/>
<dbReference type="Pfam" id="PF02518">
    <property type="entry name" value="HATPase_c"/>
    <property type="match status" value="1"/>
</dbReference>
<protein>
    <recommendedName>
        <fullName evidence="2">histidine kinase</fullName>
        <ecNumber evidence="2">2.7.13.3</ecNumber>
    </recommendedName>
</protein>
<feature type="transmembrane region" description="Helical" evidence="4">
    <location>
        <begin position="99"/>
        <end position="121"/>
    </location>
</feature>
<feature type="transmembrane region" description="Helical" evidence="4">
    <location>
        <begin position="38"/>
        <end position="56"/>
    </location>
</feature>
<gene>
    <name evidence="6" type="ORF">US91_C0004G0089</name>
</gene>
<feature type="transmembrane region" description="Helical" evidence="4">
    <location>
        <begin position="200"/>
        <end position="220"/>
    </location>
</feature>
<evidence type="ECO:0000313" key="6">
    <source>
        <dbReference type="EMBL" id="KKQ70604.1"/>
    </source>
</evidence>
<dbReference type="EMBL" id="LBUU01000004">
    <property type="protein sequence ID" value="KKQ70604.1"/>
    <property type="molecule type" value="Genomic_DNA"/>
</dbReference>
<keyword evidence="3" id="KW-0597">Phosphoprotein</keyword>
<feature type="domain" description="Histidine kinase" evidence="5">
    <location>
        <begin position="481"/>
        <end position="703"/>
    </location>
</feature>
<evidence type="ECO:0000313" key="7">
    <source>
        <dbReference type="Proteomes" id="UP000034022"/>
    </source>
</evidence>
<dbReference type="PANTHER" id="PTHR43547:SF2">
    <property type="entry name" value="HYBRID SIGNAL TRANSDUCTION HISTIDINE KINASE C"/>
    <property type="match status" value="1"/>
</dbReference>
<evidence type="ECO:0000256" key="2">
    <source>
        <dbReference type="ARBA" id="ARBA00012438"/>
    </source>
</evidence>
<dbReference type="InterPro" id="IPR031621">
    <property type="entry name" value="HisKA_7TM"/>
</dbReference>
<keyword evidence="4" id="KW-0472">Membrane</keyword>
<dbReference type="Gene3D" id="3.30.450.40">
    <property type="match status" value="1"/>
</dbReference>
<keyword evidence="4" id="KW-1133">Transmembrane helix</keyword>
<feature type="transmembrane region" description="Helical" evidence="4">
    <location>
        <begin position="261"/>
        <end position="280"/>
    </location>
</feature>
<evidence type="ECO:0000256" key="1">
    <source>
        <dbReference type="ARBA" id="ARBA00000085"/>
    </source>
</evidence>
<dbReference type="InterPro" id="IPR003594">
    <property type="entry name" value="HATPase_dom"/>
</dbReference>
<organism evidence="6 7">
    <name type="scientific">Candidatus Falkowbacteria bacterium GW2011_GWE1_38_31</name>
    <dbReference type="NCBI Taxonomy" id="1618638"/>
    <lineage>
        <taxon>Bacteria</taxon>
        <taxon>Candidatus Falkowiibacteriota</taxon>
    </lineage>
</organism>
<dbReference type="InterPro" id="IPR036097">
    <property type="entry name" value="HisK_dim/P_sf"/>
</dbReference>
<feature type="transmembrane region" description="Helical" evidence="4">
    <location>
        <begin position="6"/>
        <end position="26"/>
    </location>
</feature>
<evidence type="ECO:0000256" key="4">
    <source>
        <dbReference type="SAM" id="Phobius"/>
    </source>
</evidence>
<dbReference type="InterPro" id="IPR005467">
    <property type="entry name" value="His_kinase_dom"/>
</dbReference>
<dbReference type="Proteomes" id="UP000034022">
    <property type="component" value="Unassembled WGS sequence"/>
</dbReference>
<dbReference type="AlphaFoldDB" id="A0A0G0MA71"/>
<reference evidence="6" key="1">
    <citation type="journal article" date="2015" name="Nature">
        <title>rRNA introns, odd ribosomes, and small enigmatic genomes across a large radiation of phyla.</title>
        <authorList>
            <person name="Brown C.T."/>
            <person name="Hug L.A."/>
            <person name="Thomas B.C."/>
            <person name="Sharon I."/>
            <person name="Castelle C.J."/>
            <person name="Singh A."/>
            <person name="Wilkins M.J."/>
            <person name="Williams K.H."/>
            <person name="Banfield J.F."/>
        </authorList>
    </citation>
    <scope>NUCLEOTIDE SEQUENCE [LARGE SCALE GENOMIC DNA]</scope>
</reference>
<evidence type="ECO:0000259" key="5">
    <source>
        <dbReference type="PROSITE" id="PS50109"/>
    </source>
</evidence>
<dbReference type="InterPro" id="IPR029016">
    <property type="entry name" value="GAF-like_dom_sf"/>
</dbReference>
<dbReference type="SUPFAM" id="SSF55781">
    <property type="entry name" value="GAF domain-like"/>
    <property type="match status" value="1"/>
</dbReference>
<evidence type="ECO:0000256" key="3">
    <source>
        <dbReference type="ARBA" id="ARBA00022553"/>
    </source>
</evidence>
<dbReference type="Pfam" id="PF16927">
    <property type="entry name" value="HisKA_7TM"/>
    <property type="match status" value="1"/>
</dbReference>
<dbReference type="GO" id="GO:0000155">
    <property type="term" value="F:phosphorelay sensor kinase activity"/>
    <property type="evidence" value="ECO:0007669"/>
    <property type="project" value="InterPro"/>
</dbReference>
<dbReference type="PROSITE" id="PS50109">
    <property type="entry name" value="HIS_KIN"/>
    <property type="match status" value="1"/>
</dbReference>
<comment type="catalytic activity">
    <reaction evidence="1">
        <text>ATP + protein L-histidine = ADP + protein N-phospho-L-histidine.</text>
        <dbReference type="EC" id="2.7.13.3"/>
    </reaction>
</comment>
<dbReference type="Gene3D" id="3.30.565.10">
    <property type="entry name" value="Histidine kinase-like ATPase, C-terminal domain"/>
    <property type="match status" value="1"/>
</dbReference>
<feature type="transmembrane region" description="Helical" evidence="4">
    <location>
        <begin position="175"/>
        <end position="194"/>
    </location>
</feature>
<accession>A0A0G0MA71</accession>
<name>A0A0G0MA71_9BACT</name>
<dbReference type="PANTHER" id="PTHR43547">
    <property type="entry name" value="TWO-COMPONENT HISTIDINE KINASE"/>
    <property type="match status" value="1"/>
</dbReference>
<keyword evidence="4" id="KW-0812">Transmembrane</keyword>
<dbReference type="EC" id="2.7.13.3" evidence="2"/>
<dbReference type="PRINTS" id="PR00344">
    <property type="entry name" value="BCTRLSENSOR"/>
</dbReference>